<reference evidence="1 2" key="1">
    <citation type="journal article" date="2018" name="Front. Microbiol.">
        <title>Hydrolytic Capabilities as a Key to Environmental Success: Chitinolytic and Cellulolytic Acidobacteria From Acidic Sub-arctic Soils and Boreal Peatlands.</title>
        <authorList>
            <person name="Belova S.E."/>
            <person name="Ravin N.V."/>
            <person name="Pankratov T.A."/>
            <person name="Rakitin A.L."/>
            <person name="Ivanova A.A."/>
            <person name="Beletsky A.V."/>
            <person name="Mardanov A.V."/>
            <person name="Sinninghe Damste J.S."/>
            <person name="Dedysh S.N."/>
        </authorList>
    </citation>
    <scope>NUCLEOTIDE SEQUENCE [LARGE SCALE GENOMIC DNA]</scope>
    <source>
        <strain evidence="1 2">SBC82</strain>
    </source>
</reference>
<dbReference type="AlphaFoldDB" id="A0A2Z5G379"/>
<dbReference type="KEGG" id="abas:ACPOL_4306"/>
<dbReference type="Proteomes" id="UP000253606">
    <property type="component" value="Chromosome"/>
</dbReference>
<protein>
    <submittedName>
        <fullName evidence="1">Uncharacterized protein</fullName>
    </submittedName>
</protein>
<gene>
    <name evidence="1" type="ORF">ACPOL_4306</name>
</gene>
<dbReference type="RefSeq" id="WP_114208537.1">
    <property type="nucleotide sequence ID" value="NZ_CP030840.1"/>
</dbReference>
<sequence length="772" mass="79884">MKLTIDNLNGNGTIDYSGSLLNKPPVSITRKLNVPSICSFALALNAPGPETPLRNGRVIVTDDNGVVLFTGYVVTEPARELAGAGTTGAICQLTLTAESDEVLLDRQSVPQTRATAGQTAGRLLSALTSRVDPTLLTLNIAATPVSVGHFMPDPGQCWSQNAGSIAAMARSAYSAISGTLSLAPIGTVTHVLSESAGTLQVKSLNASRVKTLANDITVCGTEEGAAYVTEIFSGDGSTVVFDLTLLPYFPTASHSKALVDLFQGAVINPVLWQIEDGGGHISLTAAGLTLSGGNGIDGQTAVVAIDQLEVGGALVIEAGGVQFGALSAGIVCGLYTGSVSAAGCFAGFLVEQVAGATVVSPLIEGVAAGATFTPTAGHSYTLRIRTYCVEIQRILAAYYAVGSNGEVSYGGNAIPAGAKLVIEVQDTTSGATDISTVLYDGWVVSSPALVTFAPVNSTNLIGSIASIHVTEAGAVWVMSQDPGGSAFTRKLGLATQGADARIERNGRLRFYTSAIPAANETITVTYRTAHRSVARLANSASVGAEGNGTIPGTARWIGSVTSPVTRSSADCENAAFTLLAQTTSRDAAWSGSYTGFNLQAPQDFWPGDLLAVNSISLGINVSLVVRAVSIEASTSSPDLPRYTIEFANDWAEALSMKVSISVPKDAWLPQQAQTAVTVLASLTLLAVSSVTGTVIQIAAGVSPPAGGGFEVRRRDWYFGPSNDADLVLRSPVSNFAIPREAAIEQYFIRQYDASSPANYSRFSSAVFINVPL</sequence>
<evidence type="ECO:0000313" key="1">
    <source>
        <dbReference type="EMBL" id="AXC13581.1"/>
    </source>
</evidence>
<organism evidence="1 2">
    <name type="scientific">Acidisarcina polymorpha</name>
    <dbReference type="NCBI Taxonomy" id="2211140"/>
    <lineage>
        <taxon>Bacteria</taxon>
        <taxon>Pseudomonadati</taxon>
        <taxon>Acidobacteriota</taxon>
        <taxon>Terriglobia</taxon>
        <taxon>Terriglobales</taxon>
        <taxon>Acidobacteriaceae</taxon>
        <taxon>Acidisarcina</taxon>
    </lineage>
</organism>
<proteinExistence type="predicted"/>
<dbReference type="EMBL" id="CP030840">
    <property type="protein sequence ID" value="AXC13581.1"/>
    <property type="molecule type" value="Genomic_DNA"/>
</dbReference>
<dbReference type="OrthoDB" id="103772at2"/>
<keyword evidence="2" id="KW-1185">Reference proteome</keyword>
<name>A0A2Z5G379_9BACT</name>
<accession>A0A2Z5G379</accession>
<evidence type="ECO:0000313" key="2">
    <source>
        <dbReference type="Proteomes" id="UP000253606"/>
    </source>
</evidence>